<organism evidence="1 2">
    <name type="scientific">Dryococelus australis</name>
    <dbReference type="NCBI Taxonomy" id="614101"/>
    <lineage>
        <taxon>Eukaryota</taxon>
        <taxon>Metazoa</taxon>
        <taxon>Ecdysozoa</taxon>
        <taxon>Arthropoda</taxon>
        <taxon>Hexapoda</taxon>
        <taxon>Insecta</taxon>
        <taxon>Pterygota</taxon>
        <taxon>Neoptera</taxon>
        <taxon>Polyneoptera</taxon>
        <taxon>Phasmatodea</taxon>
        <taxon>Verophasmatodea</taxon>
        <taxon>Anareolatae</taxon>
        <taxon>Phasmatidae</taxon>
        <taxon>Eurycanthinae</taxon>
        <taxon>Dryococelus</taxon>
    </lineage>
</organism>
<name>A0ABQ9I8S1_9NEOP</name>
<reference evidence="1 2" key="1">
    <citation type="submission" date="2023-02" db="EMBL/GenBank/DDBJ databases">
        <title>LHISI_Scaffold_Assembly.</title>
        <authorList>
            <person name="Stuart O.P."/>
            <person name="Cleave R."/>
            <person name="Magrath M.J.L."/>
            <person name="Mikheyev A.S."/>
        </authorList>
    </citation>
    <scope>NUCLEOTIDE SEQUENCE [LARGE SCALE GENOMIC DNA]</scope>
    <source>
        <strain evidence="1">Daus_M_001</strain>
        <tissue evidence="1">Leg muscle</tissue>
    </source>
</reference>
<comment type="caution">
    <text evidence="1">The sequence shown here is derived from an EMBL/GenBank/DDBJ whole genome shotgun (WGS) entry which is preliminary data.</text>
</comment>
<keyword evidence="2" id="KW-1185">Reference proteome</keyword>
<sequence>MAMGYKSQIDCLKKLCCVLSNGISMLNIPTPKAVLGRVALLPYVFVADDDFTLTNNIIGNIQVMMEKVQRGECSTIDYQVPVQLLKSYASLYTFLWRNSQAAALYTPPETLHTEDTDNGGVIAGSWRNNFATALSDIPQFPRRAPKGFEDVREESSEYFMAAQGRVS</sequence>
<gene>
    <name evidence="1" type="ORF">PR048_005241</name>
</gene>
<evidence type="ECO:0000313" key="1">
    <source>
        <dbReference type="EMBL" id="KAJ8892660.1"/>
    </source>
</evidence>
<dbReference type="Proteomes" id="UP001159363">
    <property type="component" value="Chromosome 2"/>
</dbReference>
<evidence type="ECO:0000313" key="2">
    <source>
        <dbReference type="Proteomes" id="UP001159363"/>
    </source>
</evidence>
<proteinExistence type="predicted"/>
<accession>A0ABQ9I8S1</accession>
<protein>
    <submittedName>
        <fullName evidence="1">Uncharacterized protein</fullName>
    </submittedName>
</protein>
<dbReference type="EMBL" id="JARBHB010000002">
    <property type="protein sequence ID" value="KAJ8892660.1"/>
    <property type="molecule type" value="Genomic_DNA"/>
</dbReference>